<dbReference type="Pfam" id="PF13613">
    <property type="entry name" value="HTH_Tnp_4"/>
    <property type="match status" value="1"/>
</dbReference>
<feature type="domain" description="Transposase IS4-like" evidence="1">
    <location>
        <begin position="106"/>
        <end position="256"/>
    </location>
</feature>
<gene>
    <name evidence="3" type="ORF">NQU55_20385</name>
</gene>
<dbReference type="GO" id="GO:0003677">
    <property type="term" value="F:DNA binding"/>
    <property type="evidence" value="ECO:0007669"/>
    <property type="project" value="InterPro"/>
</dbReference>
<keyword evidence="4" id="KW-1185">Reference proteome</keyword>
<dbReference type="EMBL" id="JANIID010000018">
    <property type="protein sequence ID" value="MCQ8772111.1"/>
    <property type="molecule type" value="Genomic_DNA"/>
</dbReference>
<feature type="domain" description="Transposase Helix-turn-helix" evidence="2">
    <location>
        <begin position="47"/>
        <end position="97"/>
    </location>
</feature>
<dbReference type="Proteomes" id="UP001142374">
    <property type="component" value="Unassembled WGS sequence"/>
</dbReference>
<organism evidence="3 4">
    <name type="scientific">Streptomyces telluris</name>
    <dbReference type="NCBI Taxonomy" id="2720021"/>
    <lineage>
        <taxon>Bacteria</taxon>
        <taxon>Bacillati</taxon>
        <taxon>Actinomycetota</taxon>
        <taxon>Actinomycetes</taxon>
        <taxon>Kitasatosporales</taxon>
        <taxon>Streptomycetaceae</taxon>
        <taxon>Streptomyces</taxon>
    </lineage>
</organism>
<comment type="caution">
    <text evidence="3">The sequence shown here is derived from an EMBL/GenBank/DDBJ whole genome shotgun (WGS) entry which is preliminary data.</text>
</comment>
<dbReference type="GO" id="GO:0006313">
    <property type="term" value="P:DNA transposition"/>
    <property type="evidence" value="ECO:0007669"/>
    <property type="project" value="InterPro"/>
</dbReference>
<proteinExistence type="predicted"/>
<evidence type="ECO:0000259" key="2">
    <source>
        <dbReference type="Pfam" id="PF13613"/>
    </source>
</evidence>
<accession>A0A9X2RQ45</accession>
<reference evidence="3" key="1">
    <citation type="submission" date="2022-06" db="EMBL/GenBank/DDBJ databases">
        <title>WGS of actinobacteria.</title>
        <authorList>
            <person name="Thawai C."/>
        </authorList>
    </citation>
    <scope>NUCLEOTIDE SEQUENCE</scope>
    <source>
        <strain evidence="3">AA8</strain>
    </source>
</reference>
<sequence length="260" mass="29040">MQVDTAQRHELIEVFTGLRPRQFQRLVRAVHRNGGRALDPDRPGRPWALTLEDRVLLVAMYCRTNLTMRQLAPLFGVSPAAVGRIISRHGPLLAALAPGKRKPGRHHILIVDGTLVPTRDRRVSASSKNYRYSANLQVLIKADTRVVLAVGRPLPGNRNDCTAFAESGIKDACGTATVLADGGYQGTGTLMPHRRQAGQDRLPDWKEQHNTSHRRVRARVEHAFARMKNWKILRDCRLKGDGVFWATSGVTHMHNLALSH</sequence>
<dbReference type="InterPro" id="IPR027805">
    <property type="entry name" value="Transposase_HTH_dom"/>
</dbReference>
<evidence type="ECO:0000259" key="1">
    <source>
        <dbReference type="Pfam" id="PF01609"/>
    </source>
</evidence>
<name>A0A9X2RQ45_9ACTN</name>
<dbReference type="AlphaFoldDB" id="A0A9X2RQ45"/>
<dbReference type="GO" id="GO:0004803">
    <property type="term" value="F:transposase activity"/>
    <property type="evidence" value="ECO:0007669"/>
    <property type="project" value="InterPro"/>
</dbReference>
<evidence type="ECO:0000313" key="4">
    <source>
        <dbReference type="Proteomes" id="UP001142374"/>
    </source>
</evidence>
<dbReference type="Pfam" id="PF01609">
    <property type="entry name" value="DDE_Tnp_1"/>
    <property type="match status" value="1"/>
</dbReference>
<evidence type="ECO:0000313" key="3">
    <source>
        <dbReference type="EMBL" id="MCQ8772111.1"/>
    </source>
</evidence>
<dbReference type="InterPro" id="IPR002559">
    <property type="entry name" value="Transposase_11"/>
</dbReference>
<dbReference type="RefSeq" id="WP_168094732.1">
    <property type="nucleotide sequence ID" value="NZ_JAATER010000291.1"/>
</dbReference>
<protein>
    <submittedName>
        <fullName evidence="3">Transposase</fullName>
    </submittedName>
</protein>